<dbReference type="HOGENOM" id="CLU_3067704_0_0_6"/>
<gene>
    <name evidence="1" type="ORF">XBKB1_1560021</name>
</gene>
<protein>
    <submittedName>
        <fullName evidence="1">Uncharacterized protein</fullName>
    </submittedName>
</protein>
<accession>A0A077PRP0</accession>
<dbReference type="EMBL" id="CBSZ010000064">
    <property type="protein sequence ID" value="CDH23217.1"/>
    <property type="molecule type" value="Genomic_DNA"/>
</dbReference>
<sequence length="53" mass="6092">MPEQEQVENTMHITRQPGIFSSSSPSVITNIIFHNSDKLTQLIDKIINSFFTR</sequence>
<reference evidence="1" key="1">
    <citation type="submission" date="2013-07" db="EMBL/GenBank/DDBJ databases">
        <title>Sub-species coevolution in mutualistic symbiosis.</title>
        <authorList>
            <person name="Murfin K."/>
            <person name="Klassen J."/>
            <person name="Lee M."/>
            <person name="Forst S."/>
            <person name="Stock P."/>
            <person name="Goodrich-Blair H."/>
        </authorList>
    </citation>
    <scope>NUCLEOTIDE SEQUENCE [LARGE SCALE GENOMIC DNA]</scope>
    <source>
        <strain evidence="1">Kraussei Becker Underwood</strain>
    </source>
</reference>
<name>A0A077PRP0_XENBV</name>
<comment type="caution">
    <text evidence="1">The sequence shown here is derived from an EMBL/GenBank/DDBJ whole genome shotgun (WGS) entry which is preliminary data.</text>
</comment>
<evidence type="ECO:0000313" key="1">
    <source>
        <dbReference type="EMBL" id="CDH23217.1"/>
    </source>
</evidence>
<proteinExistence type="predicted"/>
<dbReference type="Proteomes" id="UP000028493">
    <property type="component" value="Unassembled WGS sequence"/>
</dbReference>
<dbReference type="AlphaFoldDB" id="A0A077PRP0"/>
<evidence type="ECO:0000313" key="2">
    <source>
        <dbReference type="Proteomes" id="UP000028493"/>
    </source>
</evidence>
<organism evidence="1 2">
    <name type="scientific">Xenorhabdus bovienii str. kraussei Becker Underwood</name>
    <dbReference type="NCBI Taxonomy" id="1398204"/>
    <lineage>
        <taxon>Bacteria</taxon>
        <taxon>Pseudomonadati</taxon>
        <taxon>Pseudomonadota</taxon>
        <taxon>Gammaproteobacteria</taxon>
        <taxon>Enterobacterales</taxon>
        <taxon>Morganellaceae</taxon>
        <taxon>Xenorhabdus</taxon>
    </lineage>
</organism>